<organism evidence="4 5">
    <name type="scientific">Pseudofrankia inefficax (strain DSM 45817 / CECT 9037 / DDB 130130 / EuI1c)</name>
    <name type="common">Frankia inefficax</name>
    <dbReference type="NCBI Taxonomy" id="298654"/>
    <lineage>
        <taxon>Bacteria</taxon>
        <taxon>Bacillati</taxon>
        <taxon>Actinomycetota</taxon>
        <taxon>Actinomycetes</taxon>
        <taxon>Frankiales</taxon>
        <taxon>Frankiaceae</taxon>
        <taxon>Pseudofrankia</taxon>
    </lineage>
</organism>
<dbReference type="NCBIfam" id="TIGR03804">
    <property type="entry name" value="para_beta_helix"/>
    <property type="match status" value="1"/>
</dbReference>
<feature type="region of interest" description="Disordered" evidence="1">
    <location>
        <begin position="1"/>
        <end position="23"/>
    </location>
</feature>
<evidence type="ECO:0000256" key="2">
    <source>
        <dbReference type="SAM" id="Phobius"/>
    </source>
</evidence>
<accession>E3J4T0</accession>
<name>E3J4T0_PSEI1</name>
<evidence type="ECO:0000259" key="3">
    <source>
        <dbReference type="Pfam" id="PF05048"/>
    </source>
</evidence>
<feature type="domain" description="Periplasmic copper-binding protein NosD beta helix" evidence="3">
    <location>
        <begin position="259"/>
        <end position="427"/>
    </location>
</feature>
<dbReference type="eggNOG" id="COG3420">
    <property type="taxonomic scope" value="Bacteria"/>
</dbReference>
<reference evidence="4 5" key="1">
    <citation type="submission" date="2010-10" db="EMBL/GenBank/DDBJ databases">
        <title>Complete sequence of Frankia sp. EuI1c.</title>
        <authorList>
            <consortium name="US DOE Joint Genome Institute"/>
            <person name="Lucas S."/>
            <person name="Copeland A."/>
            <person name="Lapidus A."/>
            <person name="Cheng J.-F."/>
            <person name="Bruce D."/>
            <person name="Goodwin L."/>
            <person name="Pitluck S."/>
            <person name="Chertkov O."/>
            <person name="Detter J.C."/>
            <person name="Han C."/>
            <person name="Tapia R."/>
            <person name="Land M."/>
            <person name="Hauser L."/>
            <person name="Jeffries C."/>
            <person name="Kyrpides N."/>
            <person name="Ivanova N."/>
            <person name="Mikhailova N."/>
            <person name="Beauchemin N."/>
            <person name="Sen A."/>
            <person name="Sur S.A."/>
            <person name="Gtari M."/>
            <person name="Wall L."/>
            <person name="Tisa L."/>
            <person name="Woyke T."/>
        </authorList>
    </citation>
    <scope>NUCLEOTIDE SEQUENCE [LARGE SCALE GENOMIC DNA]</scope>
    <source>
        <strain evidence="5">DSM 45817 / CECT 9037 / EuI1c</strain>
    </source>
</reference>
<gene>
    <name evidence="4" type="ordered locus">FraEuI1c_0161</name>
</gene>
<dbReference type="STRING" id="298654.FraEuI1c_0161"/>
<feature type="transmembrane region" description="Helical" evidence="2">
    <location>
        <begin position="43"/>
        <end position="63"/>
    </location>
</feature>
<dbReference type="Gene3D" id="2.160.20.10">
    <property type="entry name" value="Single-stranded right-handed beta-helix, Pectin lyase-like"/>
    <property type="match status" value="1"/>
</dbReference>
<evidence type="ECO:0000313" key="4">
    <source>
        <dbReference type="EMBL" id="ADP78249.1"/>
    </source>
</evidence>
<sequence>MRVPSPRSGGADEVGGGATSAGGARRAAARAARATAAGTRGRGVYLLVTVMTLVAAAVLSVTVGRHYRALTSTSEFFHRHAYTPSYDPISNVERGLQPNTIDTRTSKPDPSIRAISISPTGVDLLVGGQVHHSFPQQASVNGLPQLASIVNDPDWLEYDGQGHAVLHAALVVVGQTAFTIDAPVTSLVLESRRGVLLGAESGTLAIDGVSIRPSAPNPDPGQRALDQRQPFIVAASRSQLIISHSHLSTLGRDWNSSYGVSWTDGASGSITNSEVDHTFIATYTDAAHDVTIANNWLHDNALYGVDPHSNSTRIVVRQNLSEHNGRHGIIFSDNVTDSVVEDNVARDNHLNGIMMDAQSTGNRIVGNSVTGNRGDGLVLASSPHNVLTNNTVTDNRIGVMVRGADGDEGVTLRGNEIRGNQLASQGISLAGNKVSGNGTTWRPRVLAVIWSLVPVTILLLIGFTRTLRRRRGRAVGRGHRPSAVTIGA</sequence>
<dbReference type="Proteomes" id="UP000002484">
    <property type="component" value="Chromosome"/>
</dbReference>
<protein>
    <recommendedName>
        <fullName evidence="3">Periplasmic copper-binding protein NosD beta helix domain-containing protein</fullName>
    </recommendedName>
</protein>
<feature type="transmembrane region" description="Helical" evidence="2">
    <location>
        <begin position="445"/>
        <end position="463"/>
    </location>
</feature>
<dbReference type="AlphaFoldDB" id="E3J4T0"/>
<keyword evidence="5" id="KW-1185">Reference proteome</keyword>
<dbReference type="SMART" id="SM00710">
    <property type="entry name" value="PbH1"/>
    <property type="match status" value="6"/>
</dbReference>
<dbReference type="KEGG" id="fri:FraEuI1c_0161"/>
<evidence type="ECO:0000313" key="5">
    <source>
        <dbReference type="Proteomes" id="UP000002484"/>
    </source>
</evidence>
<dbReference type="InParanoid" id="E3J4T0"/>
<dbReference type="InterPro" id="IPR006626">
    <property type="entry name" value="PbH1"/>
</dbReference>
<dbReference type="RefSeq" id="WP_013421372.1">
    <property type="nucleotide sequence ID" value="NC_014666.1"/>
</dbReference>
<keyword evidence="2" id="KW-1133">Transmembrane helix</keyword>
<dbReference type="InterPro" id="IPR012334">
    <property type="entry name" value="Pectin_lyas_fold"/>
</dbReference>
<dbReference type="InterPro" id="IPR011050">
    <property type="entry name" value="Pectin_lyase_fold/virulence"/>
</dbReference>
<dbReference type="InterPro" id="IPR022441">
    <property type="entry name" value="Para_beta_helix_rpt-2"/>
</dbReference>
<dbReference type="Pfam" id="PF05048">
    <property type="entry name" value="NosD"/>
    <property type="match status" value="1"/>
</dbReference>
<dbReference type="SUPFAM" id="SSF51126">
    <property type="entry name" value="Pectin lyase-like"/>
    <property type="match status" value="1"/>
</dbReference>
<keyword evidence="2" id="KW-0812">Transmembrane</keyword>
<dbReference type="HOGENOM" id="CLU_548301_0_0_11"/>
<proteinExistence type="predicted"/>
<dbReference type="EMBL" id="CP002299">
    <property type="protein sequence ID" value="ADP78249.1"/>
    <property type="molecule type" value="Genomic_DNA"/>
</dbReference>
<keyword evidence="2" id="KW-0472">Membrane</keyword>
<dbReference type="InterPro" id="IPR007742">
    <property type="entry name" value="NosD_dom"/>
</dbReference>
<evidence type="ECO:0000256" key="1">
    <source>
        <dbReference type="SAM" id="MobiDB-lite"/>
    </source>
</evidence>